<gene>
    <name evidence="2" type="ORF">FCL38_08575</name>
    <name evidence="1" type="ORF">FHS02_002114</name>
</gene>
<dbReference type="RefSeq" id="WP_137313360.1">
    <property type="nucleotide sequence ID" value="NZ_CP040017.1"/>
</dbReference>
<reference evidence="2 3" key="1">
    <citation type="submission" date="2019-05" db="EMBL/GenBank/DDBJ databases">
        <title>Draft Genome Sequences of Six Type Strains of the Genus Massilia.</title>
        <authorList>
            <person name="Miess H."/>
            <person name="Frediansyhah A."/>
            <person name="Gross H."/>
        </authorList>
    </citation>
    <scope>NUCLEOTIDE SEQUENCE [LARGE SCALE GENOMIC DNA]</scope>
    <source>
        <strain evidence="2 3">DSMZ 26121</strain>
    </source>
</reference>
<dbReference type="Proteomes" id="UP000584325">
    <property type="component" value="Unassembled WGS sequence"/>
</dbReference>
<organism evidence="1 4">
    <name type="scientific">Pseudoduganella umbonata</name>
    <dbReference type="NCBI Taxonomy" id="864828"/>
    <lineage>
        <taxon>Bacteria</taxon>
        <taxon>Pseudomonadati</taxon>
        <taxon>Pseudomonadota</taxon>
        <taxon>Betaproteobacteria</taxon>
        <taxon>Burkholderiales</taxon>
        <taxon>Oxalobacteraceae</taxon>
        <taxon>Telluria group</taxon>
        <taxon>Pseudoduganella</taxon>
    </lineage>
</organism>
<dbReference type="AlphaFoldDB" id="A0A4P8HN60"/>
<name>A0A4P8HN60_9BURK</name>
<evidence type="ECO:0000313" key="4">
    <source>
        <dbReference type="Proteomes" id="UP000584325"/>
    </source>
</evidence>
<proteinExistence type="predicted"/>
<dbReference type="InterPro" id="IPR010260">
    <property type="entry name" value="AlpA"/>
</dbReference>
<dbReference type="Pfam" id="PF05930">
    <property type="entry name" value="Phage_AlpA"/>
    <property type="match status" value="1"/>
</dbReference>
<accession>A0A4P8HN60</accession>
<dbReference type="OrthoDB" id="8455288at2"/>
<dbReference type="EMBL" id="CP040017">
    <property type="protein sequence ID" value="QCP10476.1"/>
    <property type="molecule type" value="Genomic_DNA"/>
</dbReference>
<sequence length="88" mass="10235">MKTRPLTEQDLKVPGHVIINRKQLLRKVPMSDRTIFEMEKRGAFPQRFSITARMVGWDLQEVDDWIARQRQAALPQPAPGQRSREPAL</sequence>
<dbReference type="SUPFAM" id="SSF46955">
    <property type="entry name" value="Putative DNA-binding domain"/>
    <property type="match status" value="1"/>
</dbReference>
<dbReference type="Gene3D" id="1.10.238.160">
    <property type="match status" value="1"/>
</dbReference>
<protein>
    <submittedName>
        <fullName evidence="2">AlpA family phage regulatory protein</fullName>
    </submittedName>
    <submittedName>
        <fullName evidence="1">Prophage regulatory protein</fullName>
    </submittedName>
</protein>
<dbReference type="EMBL" id="JACHXS010000003">
    <property type="protein sequence ID" value="MBB3221307.1"/>
    <property type="molecule type" value="Genomic_DNA"/>
</dbReference>
<keyword evidence="3" id="KW-1185">Reference proteome</keyword>
<dbReference type="InterPro" id="IPR009061">
    <property type="entry name" value="DNA-bd_dom_put_sf"/>
</dbReference>
<evidence type="ECO:0000313" key="2">
    <source>
        <dbReference type="EMBL" id="QCP10476.1"/>
    </source>
</evidence>
<dbReference type="Proteomes" id="UP000298763">
    <property type="component" value="Chromosome"/>
</dbReference>
<evidence type="ECO:0000313" key="3">
    <source>
        <dbReference type="Proteomes" id="UP000298763"/>
    </source>
</evidence>
<reference evidence="1 4" key="2">
    <citation type="submission" date="2020-08" db="EMBL/GenBank/DDBJ databases">
        <title>Genomic Encyclopedia of Type Strains, Phase III (KMG-III): the genomes of soil and plant-associated and newly described type strains.</title>
        <authorList>
            <person name="Whitman W."/>
        </authorList>
    </citation>
    <scope>NUCLEOTIDE SEQUENCE [LARGE SCALE GENOMIC DNA]</scope>
    <source>
        <strain evidence="1 4">CECT 7753</strain>
    </source>
</reference>
<evidence type="ECO:0000313" key="1">
    <source>
        <dbReference type="EMBL" id="MBB3221307.1"/>
    </source>
</evidence>